<feature type="region of interest" description="Disordered" evidence="1">
    <location>
        <begin position="86"/>
        <end position="107"/>
    </location>
</feature>
<evidence type="ECO:0000313" key="3">
    <source>
        <dbReference type="Proteomes" id="UP000623090"/>
    </source>
</evidence>
<reference evidence="2 3" key="1">
    <citation type="journal article" date="2020" name="Microorganisms">
        <title>Description of Komagataeibacter melaceti sp. nov. and Komagataeibacter melomenusus sp. nov. Isolated from Apple Cider Vinegar.</title>
        <authorList>
            <person name="Maric L."/>
            <person name="Cleenwerck I."/>
            <person name="Accetto T."/>
            <person name="Vandamme P."/>
            <person name="Trcek J."/>
        </authorList>
    </citation>
    <scope>NUCLEOTIDE SEQUENCE [LARGE SCALE GENOMIC DNA]</scope>
    <source>
        <strain evidence="2 3">AV436</strain>
    </source>
</reference>
<sequence>MTYAMLCERINRSWKTHASRLETEIATHLYNISDLRMHNAGLSAVVTSMMRAQGLMESHPDAATAIEAIKAHPDYQSGVQRYCHQMTGRHASQPPDPLPCPHHQRRE</sequence>
<name>A0ABX2AIQ8_9PROT</name>
<dbReference type="EMBL" id="JABJWC010000090">
    <property type="protein sequence ID" value="NPC68048.1"/>
    <property type="molecule type" value="Genomic_DNA"/>
</dbReference>
<comment type="caution">
    <text evidence="2">The sequence shown here is derived from an EMBL/GenBank/DDBJ whole genome shotgun (WGS) entry which is preliminary data.</text>
</comment>
<dbReference type="RefSeq" id="WP_172159276.1">
    <property type="nucleotide sequence ID" value="NZ_JABJWC010000090.1"/>
</dbReference>
<dbReference type="Proteomes" id="UP000623090">
    <property type="component" value="Unassembled WGS sequence"/>
</dbReference>
<accession>A0ABX2AIQ8</accession>
<protein>
    <submittedName>
        <fullName evidence="2">Uncharacterized protein</fullName>
    </submittedName>
</protein>
<gene>
    <name evidence="2" type="ORF">HNW77_17080</name>
</gene>
<keyword evidence="3" id="KW-1185">Reference proteome</keyword>
<evidence type="ECO:0000313" key="2">
    <source>
        <dbReference type="EMBL" id="NPC68048.1"/>
    </source>
</evidence>
<organism evidence="2 3">
    <name type="scientific">Komagataeibacter melomenusus</name>
    <dbReference type="NCBI Taxonomy" id="2766578"/>
    <lineage>
        <taxon>Bacteria</taxon>
        <taxon>Pseudomonadati</taxon>
        <taxon>Pseudomonadota</taxon>
        <taxon>Alphaproteobacteria</taxon>
        <taxon>Acetobacterales</taxon>
        <taxon>Acetobacteraceae</taxon>
        <taxon>Komagataeibacter</taxon>
    </lineage>
</organism>
<evidence type="ECO:0000256" key="1">
    <source>
        <dbReference type="SAM" id="MobiDB-lite"/>
    </source>
</evidence>
<proteinExistence type="predicted"/>